<evidence type="ECO:0000259" key="1">
    <source>
        <dbReference type="Pfam" id="PF00561"/>
    </source>
</evidence>
<reference evidence="2 3" key="1">
    <citation type="journal article" date="2013" name="ISME J.">
        <title>A metabolic model for members of the genus Tetrasphaera involved in enhanced biological phosphorus removal.</title>
        <authorList>
            <person name="Kristiansen R."/>
            <person name="Nguyen H.T.T."/>
            <person name="Saunders A.M."/>
            <person name="Nielsen J.L."/>
            <person name="Wimmer R."/>
            <person name="Le V.Q."/>
            <person name="McIlroy S.J."/>
            <person name="Petrovski S."/>
            <person name="Seviour R.J."/>
            <person name="Calteau A."/>
            <person name="Nielsen K.L."/>
            <person name="Nielsen P.H."/>
        </authorList>
    </citation>
    <scope>NUCLEOTIDE SEQUENCE [LARGE SCALE GENOMIC DNA]</scope>
    <source>
        <strain evidence="2 3">Ben 74</strain>
    </source>
</reference>
<gene>
    <name evidence="2" type="ORF">BN13_420079</name>
</gene>
<keyword evidence="3" id="KW-1185">Reference proteome</keyword>
<dbReference type="Pfam" id="PF00561">
    <property type="entry name" value="Abhydrolase_1"/>
    <property type="match status" value="1"/>
</dbReference>
<evidence type="ECO:0000313" key="3">
    <source>
        <dbReference type="Proteomes" id="UP000035720"/>
    </source>
</evidence>
<name>A0A077MCM6_9MICO</name>
<sequence length="276" mass="30153">MLLVMGLATQLIAWPPALLDALVDHGFRIIRFDNRDIGLSSKMDDAVPQRKDVLRSLAGRRLAKSEYLLGDMADDAVGLLDHLGIESAHVVGVSMGGMISQELAIDYPTRVRSLCSIMSNTGNKRQGRPATSMYPELRRTMMQPRPTDREGAIAAGLDAWRQISGPMFDEAEVRGMIEEAISRDPDPYGRIRQLIAINASPDRTARLRDLRMPTLVIHGLLDRLVSPSGGMATARAVPGSRLLMFPDMAHDLPRNRIGEIADAIAQNAARASVPVA</sequence>
<protein>
    <submittedName>
        <fullName evidence="2">Putative hydrolase</fullName>
    </submittedName>
</protein>
<keyword evidence="2" id="KW-0378">Hydrolase</keyword>
<dbReference type="InterPro" id="IPR000073">
    <property type="entry name" value="AB_hydrolase_1"/>
</dbReference>
<dbReference type="STRING" id="1193518.BN13_420079"/>
<dbReference type="GO" id="GO:0046503">
    <property type="term" value="P:glycerolipid catabolic process"/>
    <property type="evidence" value="ECO:0007669"/>
    <property type="project" value="TreeGrafter"/>
</dbReference>
<dbReference type="Proteomes" id="UP000035720">
    <property type="component" value="Unassembled WGS sequence"/>
</dbReference>
<dbReference type="InterPro" id="IPR029058">
    <property type="entry name" value="AB_hydrolase_fold"/>
</dbReference>
<feature type="domain" description="AB hydrolase-1" evidence="1">
    <location>
        <begin position="2"/>
        <end position="251"/>
    </location>
</feature>
<dbReference type="PANTHER" id="PTHR43433:SF5">
    <property type="entry name" value="AB HYDROLASE-1 DOMAIN-CONTAINING PROTEIN"/>
    <property type="match status" value="1"/>
</dbReference>
<evidence type="ECO:0000313" key="2">
    <source>
        <dbReference type="EMBL" id="CCI53625.1"/>
    </source>
</evidence>
<dbReference type="EMBL" id="CAJC01000153">
    <property type="protein sequence ID" value="CCI53625.1"/>
    <property type="molecule type" value="Genomic_DNA"/>
</dbReference>
<dbReference type="Gene3D" id="3.40.50.1820">
    <property type="entry name" value="alpha/beta hydrolase"/>
    <property type="match status" value="1"/>
</dbReference>
<dbReference type="GO" id="GO:0004806">
    <property type="term" value="F:triacylglycerol lipase activity"/>
    <property type="evidence" value="ECO:0007669"/>
    <property type="project" value="TreeGrafter"/>
</dbReference>
<accession>A0A077MCM6</accession>
<organism evidence="2 3">
    <name type="scientific">Nostocoides jenkinsii Ben 74</name>
    <dbReference type="NCBI Taxonomy" id="1193518"/>
    <lineage>
        <taxon>Bacteria</taxon>
        <taxon>Bacillati</taxon>
        <taxon>Actinomycetota</taxon>
        <taxon>Actinomycetes</taxon>
        <taxon>Micrococcales</taxon>
        <taxon>Intrasporangiaceae</taxon>
        <taxon>Nostocoides</taxon>
    </lineage>
</organism>
<dbReference type="InterPro" id="IPR050471">
    <property type="entry name" value="AB_hydrolase"/>
</dbReference>
<dbReference type="SUPFAM" id="SSF53474">
    <property type="entry name" value="alpha/beta-Hydrolases"/>
    <property type="match status" value="1"/>
</dbReference>
<comment type="caution">
    <text evidence="2">The sequence shown here is derived from an EMBL/GenBank/DDBJ whole genome shotgun (WGS) entry which is preliminary data.</text>
</comment>
<dbReference type="PANTHER" id="PTHR43433">
    <property type="entry name" value="HYDROLASE, ALPHA/BETA FOLD FAMILY PROTEIN"/>
    <property type="match status" value="1"/>
</dbReference>
<proteinExistence type="predicted"/>
<dbReference type="AlphaFoldDB" id="A0A077MCM6"/>